<evidence type="ECO:0000313" key="4">
    <source>
        <dbReference type="Proteomes" id="UP000593892"/>
    </source>
</evidence>
<proteinExistence type="predicted"/>
<dbReference type="InterPro" id="IPR050194">
    <property type="entry name" value="Glycosyltransferase_grp1"/>
</dbReference>
<dbReference type="SUPFAM" id="SSF53756">
    <property type="entry name" value="UDP-Glycosyltransferase/glycogen phosphorylase"/>
    <property type="match status" value="1"/>
</dbReference>
<dbReference type="GO" id="GO:0016757">
    <property type="term" value="F:glycosyltransferase activity"/>
    <property type="evidence" value="ECO:0007669"/>
    <property type="project" value="InterPro"/>
</dbReference>
<dbReference type="PANTHER" id="PTHR45947">
    <property type="entry name" value="SULFOQUINOVOSYL TRANSFERASE SQD2"/>
    <property type="match status" value="1"/>
</dbReference>
<keyword evidence="3" id="KW-0808">Transferase</keyword>
<evidence type="ECO:0000313" key="3">
    <source>
        <dbReference type="EMBL" id="QOY86043.1"/>
    </source>
</evidence>
<evidence type="ECO:0000259" key="1">
    <source>
        <dbReference type="Pfam" id="PF00534"/>
    </source>
</evidence>
<dbReference type="KEGG" id="pfer:IRI77_24950"/>
<name>A0A7S7NLW5_PALFE</name>
<accession>A0A7S7NLW5</accession>
<dbReference type="RefSeq" id="WP_194447712.1">
    <property type="nucleotide sequence ID" value="NZ_CP063849.1"/>
</dbReference>
<dbReference type="Proteomes" id="UP000593892">
    <property type="component" value="Chromosome"/>
</dbReference>
<dbReference type="EMBL" id="CP063849">
    <property type="protein sequence ID" value="QOY86043.1"/>
    <property type="molecule type" value="Genomic_DNA"/>
</dbReference>
<gene>
    <name evidence="3" type="ORF">IRI77_24950</name>
</gene>
<dbReference type="Gene3D" id="3.40.50.2000">
    <property type="entry name" value="Glycogen Phosphorylase B"/>
    <property type="match status" value="2"/>
</dbReference>
<feature type="domain" description="Glycosyltransferase subfamily 4-like N-terminal" evidence="2">
    <location>
        <begin position="15"/>
        <end position="191"/>
    </location>
</feature>
<dbReference type="Pfam" id="PF13439">
    <property type="entry name" value="Glyco_transf_4"/>
    <property type="match status" value="1"/>
</dbReference>
<keyword evidence="4" id="KW-1185">Reference proteome</keyword>
<organism evidence="3 4">
    <name type="scientific">Paludibaculum fermentans</name>
    <dbReference type="NCBI Taxonomy" id="1473598"/>
    <lineage>
        <taxon>Bacteria</taxon>
        <taxon>Pseudomonadati</taxon>
        <taxon>Acidobacteriota</taxon>
        <taxon>Terriglobia</taxon>
        <taxon>Bryobacterales</taxon>
        <taxon>Bryobacteraceae</taxon>
        <taxon>Paludibaculum</taxon>
    </lineage>
</organism>
<evidence type="ECO:0000259" key="2">
    <source>
        <dbReference type="Pfam" id="PF13439"/>
    </source>
</evidence>
<dbReference type="Pfam" id="PF00534">
    <property type="entry name" value="Glycos_transf_1"/>
    <property type="match status" value="1"/>
</dbReference>
<protein>
    <submittedName>
        <fullName evidence="3">Glycosyltransferase</fullName>
    </submittedName>
</protein>
<dbReference type="PANTHER" id="PTHR45947:SF3">
    <property type="entry name" value="SULFOQUINOVOSYL TRANSFERASE SQD2"/>
    <property type="match status" value="1"/>
</dbReference>
<reference evidence="3 4" key="1">
    <citation type="submission" date="2020-10" db="EMBL/GenBank/DDBJ databases">
        <title>Complete genome sequence of Paludibaculum fermentans P105T, a facultatively anaerobic acidobacterium capable of dissimilatory Fe(III) reduction.</title>
        <authorList>
            <person name="Dedysh S.N."/>
            <person name="Beletsky A.V."/>
            <person name="Kulichevskaya I.S."/>
            <person name="Mardanov A.V."/>
            <person name="Ravin N.V."/>
        </authorList>
    </citation>
    <scope>NUCLEOTIDE SEQUENCE [LARGE SCALE GENOMIC DNA]</scope>
    <source>
        <strain evidence="3 4">P105</strain>
    </source>
</reference>
<sequence>MKVAIVHDWSVGYAGSERVVEQLIALFPQADLHFVADFIPDAQRAFLAGKTPTTTFIQNLPWARRLVRHYLPLMPMAVETIDLSGYDVILSSSHAVAKGVLSAPGQIHICYCHTPLRYAWDLQHEYLREAGLTHGIRRAAAIGILHYLRLWDVRTAHGVDRFVANSNFIAGRIRRVYSRDSVVVYPPVDTEYYTLSDDKRSYYFTASRLVPYKRIGLLLDAFRQMPGRRLLVAGDGPDLDRYRRAAPTNVELLGPVPRSSLRQLMQHARAFVFAAEEDFGIVLAEAQACGTPAICYGRGGALDIVVDEQTGLFFRQPTAESLRETVGRFEARTARWDSHHIRRNALRFSIQSFRDNFLQVFHSATHAPEEECGPLQVGS</sequence>
<dbReference type="InterPro" id="IPR001296">
    <property type="entry name" value="Glyco_trans_1"/>
</dbReference>
<dbReference type="InterPro" id="IPR028098">
    <property type="entry name" value="Glyco_trans_4-like_N"/>
</dbReference>
<feature type="domain" description="Glycosyl transferase family 1" evidence="1">
    <location>
        <begin position="196"/>
        <end position="331"/>
    </location>
</feature>
<dbReference type="AlphaFoldDB" id="A0A7S7NLW5"/>